<dbReference type="Gene3D" id="3.90.1150.10">
    <property type="entry name" value="Aspartate Aminotransferase, domain 1"/>
    <property type="match status" value="1"/>
</dbReference>
<reference evidence="3" key="1">
    <citation type="submission" date="2020-05" db="EMBL/GenBank/DDBJ databases">
        <authorList>
            <person name="Chiriac C."/>
            <person name="Salcher M."/>
            <person name="Ghai R."/>
            <person name="Kavagutti S V."/>
        </authorList>
    </citation>
    <scope>NUCLEOTIDE SEQUENCE</scope>
</reference>
<accession>A0A6J6B389</accession>
<proteinExistence type="predicted"/>
<evidence type="ECO:0000256" key="1">
    <source>
        <dbReference type="ARBA" id="ARBA00022898"/>
    </source>
</evidence>
<dbReference type="AlphaFoldDB" id="A0A6J6B389"/>
<gene>
    <name evidence="3" type="ORF">UFOPK1380_00571</name>
</gene>
<dbReference type="InterPro" id="IPR015421">
    <property type="entry name" value="PyrdxlP-dep_Trfase_major"/>
</dbReference>
<dbReference type="Gene3D" id="3.40.640.10">
    <property type="entry name" value="Type I PLP-dependent aspartate aminotransferase-like (Major domain)"/>
    <property type="match status" value="1"/>
</dbReference>
<dbReference type="InterPro" id="IPR015424">
    <property type="entry name" value="PyrdxlP-dep_Trfase"/>
</dbReference>
<keyword evidence="1" id="KW-0663">Pyridoxal phosphate</keyword>
<dbReference type="InterPro" id="IPR015422">
    <property type="entry name" value="PyrdxlP-dep_Trfase_small"/>
</dbReference>
<evidence type="ECO:0000313" key="3">
    <source>
        <dbReference type="EMBL" id="CAB4533512.1"/>
    </source>
</evidence>
<evidence type="ECO:0000259" key="2">
    <source>
        <dbReference type="Pfam" id="PF00266"/>
    </source>
</evidence>
<feature type="domain" description="Aminotransferase class V" evidence="2">
    <location>
        <begin position="33"/>
        <end position="291"/>
    </location>
</feature>
<dbReference type="InterPro" id="IPR000192">
    <property type="entry name" value="Aminotrans_V_dom"/>
</dbReference>
<sequence length="383" mass="42893">MKFDLEEYRSAWQLDPNVHHINHGSFGAIPTVVREEQARWSDHVQNNPVQFYAREAMPAVQAARGKIAEFLGQRADQIALVRNTTEGSSTTMRGFPFKAGDEAVVLDHEYGAVTYGVERAIVAAGGRLVEVKVPRLASDEEVIKIVEAAFTPKTVMFVVDHVTSATARTFPVQALSDLCRSRGIAIVIDASHVPGNIDLDLDKLDPDFWFGNLHKWCSAPLGTGVYRIADRWKEIMRPLIVSWQDFEPYPLQWDMLGTVDLSAWLAAPTAIDFYAKIGWDRARKANIARMRYGRDLAMAELGIGADQLREEELPLGVVPLFRMSGGREGCAALQAKIATEYKIEVPITTYSDSELYFMRISGQLYNTALDYEALIPMIRKELK</sequence>
<name>A0A6J6B389_9ZZZZ</name>
<protein>
    <submittedName>
        <fullName evidence="3">Unannotated protein</fullName>
    </submittedName>
</protein>
<organism evidence="3">
    <name type="scientific">freshwater metagenome</name>
    <dbReference type="NCBI Taxonomy" id="449393"/>
    <lineage>
        <taxon>unclassified sequences</taxon>
        <taxon>metagenomes</taxon>
        <taxon>ecological metagenomes</taxon>
    </lineage>
</organism>
<dbReference type="PANTHER" id="PTHR43092">
    <property type="entry name" value="L-CYSTEINE DESULFHYDRASE"/>
    <property type="match status" value="1"/>
</dbReference>
<dbReference type="PANTHER" id="PTHR43092:SF2">
    <property type="entry name" value="HERCYNYLCYSTEINE SULFOXIDE LYASE"/>
    <property type="match status" value="1"/>
</dbReference>
<dbReference type="SUPFAM" id="SSF53383">
    <property type="entry name" value="PLP-dependent transferases"/>
    <property type="match status" value="1"/>
</dbReference>
<dbReference type="Pfam" id="PF00266">
    <property type="entry name" value="Aminotran_5"/>
    <property type="match status" value="1"/>
</dbReference>
<dbReference type="EMBL" id="CAEZSC010000026">
    <property type="protein sequence ID" value="CAB4533512.1"/>
    <property type="molecule type" value="Genomic_DNA"/>
</dbReference>